<evidence type="ECO:0000256" key="2">
    <source>
        <dbReference type="ARBA" id="ARBA00022771"/>
    </source>
</evidence>
<organism evidence="6 7">
    <name type="scientific">Orbilia ellipsospora</name>
    <dbReference type="NCBI Taxonomy" id="2528407"/>
    <lineage>
        <taxon>Eukaryota</taxon>
        <taxon>Fungi</taxon>
        <taxon>Dikarya</taxon>
        <taxon>Ascomycota</taxon>
        <taxon>Pezizomycotina</taxon>
        <taxon>Orbiliomycetes</taxon>
        <taxon>Orbiliales</taxon>
        <taxon>Orbiliaceae</taxon>
        <taxon>Orbilia</taxon>
    </lineage>
</organism>
<dbReference type="InterPro" id="IPR039723">
    <property type="entry name" value="Vps71/ZNHIT1"/>
</dbReference>
<proteinExistence type="predicted"/>
<comment type="caution">
    <text evidence="6">The sequence shown here is derived from an EMBL/GenBank/DDBJ whole genome shotgun (WGS) entry which is preliminary data.</text>
</comment>
<dbReference type="GO" id="GO:0008270">
    <property type="term" value="F:zinc ion binding"/>
    <property type="evidence" value="ECO:0007669"/>
    <property type="project" value="UniProtKB-KW"/>
</dbReference>
<keyword evidence="3" id="KW-0862">Zinc</keyword>
<sequence>MYPVELLPNTSGKTGTTGSSSWYYSTAPPSQSVSAMPKPEDLRARKAKTAAVANIATPSSLLPIADSTYNSLTNDDGNHQQQPGTRPTKLDPATARRINELEKVNWHDVQIKIESPFAGRKPGKTQNVRRVLASQKTFANHLSDDIANHELQLQNPLYKPDPYDAATTPLGYVRSVAEPPATTATRYRRFCEICGYFGTIACLRCGVRLCSGDCEVTHREARCTRRF</sequence>
<evidence type="ECO:0000313" key="7">
    <source>
        <dbReference type="Proteomes" id="UP001365542"/>
    </source>
</evidence>
<dbReference type="InterPro" id="IPR007529">
    <property type="entry name" value="Znf_HIT"/>
</dbReference>
<keyword evidence="7" id="KW-1185">Reference proteome</keyword>
<feature type="domain" description="HIT-type" evidence="5">
    <location>
        <begin position="188"/>
        <end position="214"/>
    </location>
</feature>
<evidence type="ECO:0000256" key="3">
    <source>
        <dbReference type="ARBA" id="ARBA00022833"/>
    </source>
</evidence>
<dbReference type="Pfam" id="PF04438">
    <property type="entry name" value="zf-HIT"/>
    <property type="match status" value="1"/>
</dbReference>
<gene>
    <name evidence="6" type="ORF">TWF694_009859</name>
</gene>
<feature type="region of interest" description="Disordered" evidence="4">
    <location>
        <begin position="66"/>
        <end position="91"/>
    </location>
</feature>
<dbReference type="AlphaFoldDB" id="A0AAV9XCL1"/>
<evidence type="ECO:0000313" key="6">
    <source>
        <dbReference type="EMBL" id="KAK6539653.1"/>
    </source>
</evidence>
<feature type="compositionally biased region" description="Polar residues" evidence="4">
    <location>
        <begin position="67"/>
        <end position="85"/>
    </location>
</feature>
<dbReference type="EMBL" id="JAVHJO010000006">
    <property type="protein sequence ID" value="KAK6539653.1"/>
    <property type="molecule type" value="Genomic_DNA"/>
</dbReference>
<dbReference type="PANTHER" id="PTHR13093">
    <property type="entry name" value="ZINC FINGER HIT DOMAIN CONTAINING PROTEIN 1"/>
    <property type="match status" value="1"/>
</dbReference>
<evidence type="ECO:0000256" key="1">
    <source>
        <dbReference type="ARBA" id="ARBA00022723"/>
    </source>
</evidence>
<dbReference type="Proteomes" id="UP001365542">
    <property type="component" value="Unassembled WGS sequence"/>
</dbReference>
<feature type="compositionally biased region" description="Low complexity" evidence="4">
    <location>
        <begin position="10"/>
        <end position="26"/>
    </location>
</feature>
<protein>
    <recommendedName>
        <fullName evidence="5">HIT-type domain-containing protein</fullName>
    </recommendedName>
</protein>
<evidence type="ECO:0000256" key="4">
    <source>
        <dbReference type="SAM" id="MobiDB-lite"/>
    </source>
</evidence>
<keyword evidence="2" id="KW-0863">Zinc-finger</keyword>
<accession>A0AAV9XCL1</accession>
<dbReference type="CDD" id="cd21437">
    <property type="entry name" value="zf-HIT_ZNHIT1_like"/>
    <property type="match status" value="1"/>
</dbReference>
<dbReference type="GO" id="GO:0005634">
    <property type="term" value="C:nucleus"/>
    <property type="evidence" value="ECO:0007669"/>
    <property type="project" value="UniProtKB-ARBA"/>
</dbReference>
<keyword evidence="1" id="KW-0479">Metal-binding</keyword>
<dbReference type="GO" id="GO:0006338">
    <property type="term" value="P:chromatin remodeling"/>
    <property type="evidence" value="ECO:0007669"/>
    <property type="project" value="InterPro"/>
</dbReference>
<reference evidence="6 7" key="1">
    <citation type="submission" date="2019-10" db="EMBL/GenBank/DDBJ databases">
        <authorList>
            <person name="Palmer J.M."/>
        </authorList>
    </citation>
    <scope>NUCLEOTIDE SEQUENCE [LARGE SCALE GENOMIC DNA]</scope>
    <source>
        <strain evidence="6 7">TWF694</strain>
    </source>
</reference>
<name>A0AAV9XCL1_9PEZI</name>
<evidence type="ECO:0000259" key="5">
    <source>
        <dbReference type="Pfam" id="PF04438"/>
    </source>
</evidence>
<feature type="region of interest" description="Disordered" evidence="4">
    <location>
        <begin position="1"/>
        <end position="38"/>
    </location>
</feature>